<evidence type="ECO:0000313" key="3">
    <source>
        <dbReference type="EMBL" id="MBB5870373.1"/>
    </source>
</evidence>
<dbReference type="RefSeq" id="WP_184837726.1">
    <property type="nucleotide sequence ID" value="NZ_JACHMN010000002.1"/>
</dbReference>
<feature type="region of interest" description="Disordered" evidence="1">
    <location>
        <begin position="1"/>
        <end position="20"/>
    </location>
</feature>
<comment type="caution">
    <text evidence="3">The sequence shown here is derived from an EMBL/GenBank/DDBJ whole genome shotgun (WGS) entry which is preliminary data.</text>
</comment>
<feature type="domain" description="DUF58" evidence="2">
    <location>
        <begin position="226"/>
        <end position="389"/>
    </location>
</feature>
<evidence type="ECO:0000259" key="2">
    <source>
        <dbReference type="Pfam" id="PF01882"/>
    </source>
</evidence>
<name>A0A841BTY2_9ACTN</name>
<dbReference type="AlphaFoldDB" id="A0A841BTY2"/>
<dbReference type="InterPro" id="IPR002881">
    <property type="entry name" value="DUF58"/>
</dbReference>
<dbReference type="PANTHER" id="PTHR33608">
    <property type="entry name" value="BLL2464 PROTEIN"/>
    <property type="match status" value="1"/>
</dbReference>
<accession>A0A841BTY2</accession>
<sequence length="461" mass="49053">MSPQLRPSAPPPPPQRVERVTGSDWVPTRALGRSLLLAGSLLVGAVMLGRIDLVVVATPFVLALAFGLSRRPATMPELRLATVEEYTVEGAELSAVLSLGNADAIGYDLVVARTQHSWWLNLHAETADKAPDRPVTAALSPGEVADVVLTGQARRWGRHSIGPAAATAVAGHGLLLSRAVVTGSLGMKVFPVTEPFSADEAMPRAAGLVGQHRSRRHGEGGELAGVRQFAPGDRLRRIDWRTTLRSRQLHVAQTLSDRDAEVTLLLDVLAEAGRSSGIGGTASVFDITVRAAAAIAEHYLTLGDRVSMVEFGSGLRRLRAASGRRQYLTILEWLLDVKPSRISLVTPEQQLSTAISSNALVVVLTPLVDARSAGMLATLARGGRSVVAVDTLPLDFSIAAGNASNPWSAASYRLWLLERANVVGQLREHGVPVVPWAGANSLDLVLRDVARLSGRPQAVTR</sequence>
<reference evidence="3 4" key="1">
    <citation type="submission" date="2020-08" db="EMBL/GenBank/DDBJ databases">
        <title>Sequencing the genomes of 1000 actinobacteria strains.</title>
        <authorList>
            <person name="Klenk H.-P."/>
        </authorList>
    </citation>
    <scope>NUCLEOTIDE SEQUENCE [LARGE SCALE GENOMIC DNA]</scope>
    <source>
        <strain evidence="3 4">DSM 45362</strain>
    </source>
</reference>
<dbReference type="PANTHER" id="PTHR33608:SF14">
    <property type="entry name" value="POSSIBLE CONSERVED SECRETED PROTEIN"/>
    <property type="match status" value="1"/>
</dbReference>
<evidence type="ECO:0000256" key="1">
    <source>
        <dbReference type="SAM" id="MobiDB-lite"/>
    </source>
</evidence>
<protein>
    <submittedName>
        <fullName evidence="3">Uncharacterized protein (DUF58 family)</fullName>
    </submittedName>
</protein>
<evidence type="ECO:0000313" key="4">
    <source>
        <dbReference type="Proteomes" id="UP000587527"/>
    </source>
</evidence>
<dbReference type="Proteomes" id="UP000587527">
    <property type="component" value="Unassembled WGS sequence"/>
</dbReference>
<dbReference type="Pfam" id="PF01882">
    <property type="entry name" value="DUF58"/>
    <property type="match status" value="1"/>
</dbReference>
<proteinExistence type="predicted"/>
<gene>
    <name evidence="3" type="ORF">F4553_003752</name>
</gene>
<dbReference type="EMBL" id="JACHMN010000002">
    <property type="protein sequence ID" value="MBB5870373.1"/>
    <property type="molecule type" value="Genomic_DNA"/>
</dbReference>
<keyword evidence="4" id="KW-1185">Reference proteome</keyword>
<organism evidence="3 4">
    <name type="scientific">Allocatelliglobosispora scoriae</name>
    <dbReference type="NCBI Taxonomy" id="643052"/>
    <lineage>
        <taxon>Bacteria</taxon>
        <taxon>Bacillati</taxon>
        <taxon>Actinomycetota</taxon>
        <taxon>Actinomycetes</taxon>
        <taxon>Micromonosporales</taxon>
        <taxon>Micromonosporaceae</taxon>
        <taxon>Allocatelliglobosispora</taxon>
    </lineage>
</organism>